<organism evidence="3 4">
    <name type="scientific">Plectus sambesii</name>
    <dbReference type="NCBI Taxonomy" id="2011161"/>
    <lineage>
        <taxon>Eukaryota</taxon>
        <taxon>Metazoa</taxon>
        <taxon>Ecdysozoa</taxon>
        <taxon>Nematoda</taxon>
        <taxon>Chromadorea</taxon>
        <taxon>Plectida</taxon>
        <taxon>Plectina</taxon>
        <taxon>Plectoidea</taxon>
        <taxon>Plectidae</taxon>
        <taxon>Plectus</taxon>
    </lineage>
</organism>
<dbReference type="SUPFAM" id="SSF56672">
    <property type="entry name" value="DNA/RNA polymerases"/>
    <property type="match status" value="1"/>
</dbReference>
<reference evidence="4" key="1">
    <citation type="submission" date="2022-11" db="UniProtKB">
        <authorList>
            <consortium name="WormBaseParasite"/>
        </authorList>
    </citation>
    <scope>IDENTIFICATION</scope>
</reference>
<dbReference type="PROSITE" id="PS50878">
    <property type="entry name" value="RT_POL"/>
    <property type="match status" value="1"/>
</dbReference>
<dbReference type="AlphaFoldDB" id="A0A914X1W4"/>
<dbReference type="PANTHER" id="PTHR19446">
    <property type="entry name" value="REVERSE TRANSCRIPTASES"/>
    <property type="match status" value="1"/>
</dbReference>
<evidence type="ECO:0000313" key="3">
    <source>
        <dbReference type="Proteomes" id="UP000887566"/>
    </source>
</evidence>
<dbReference type="WBParaSite" id="PSAMB.scaffold6304size9775.g28262.t1">
    <property type="protein sequence ID" value="PSAMB.scaffold6304size9775.g28262.t1"/>
    <property type="gene ID" value="PSAMB.scaffold6304size9775.g28262"/>
</dbReference>
<dbReference type="CDD" id="cd01650">
    <property type="entry name" value="RT_nLTR_like"/>
    <property type="match status" value="1"/>
</dbReference>
<dbReference type="InterPro" id="IPR043502">
    <property type="entry name" value="DNA/RNA_pol_sf"/>
</dbReference>
<evidence type="ECO:0000256" key="1">
    <source>
        <dbReference type="SAM" id="MobiDB-lite"/>
    </source>
</evidence>
<dbReference type="InterPro" id="IPR000477">
    <property type="entry name" value="RT_dom"/>
</dbReference>
<sequence length="417" mass="46822">MEEAQQKNDMKSLYTTLKRLSGKFKTVSDTIKKADETFANSEAERLLRWQEYFQQLLNHPAPQEPPATPLALQRPTKPAQDKPPTLSEVIQNIRALKNGKAPGPDEVVAESLKAGGQILAERLHRLILTIWNTGVIPSAWKKAVIIPIHKKGDKQDCSNYRGISLLSITGKVFMRILQNRLQEHHEQLAREEQAGFRPTRGCCDQIFTLRQLMEERSRCGLRTVIVFVDFRAAFDSVHWPALWSALEAEHFPERLVHLIRNTYAHGSSCVRIKQSCSANFAVQSRVRQGCVLSPLLFNVVIDAIMRQALNRHRGVQLGEADFITDLAYADDSAIFANNDAEATDILYAVARAACPYGLHINVGKTKVLTTDGTTATVHLDGELVEQVPEFRYLGLPPFQPFYMVLKPGLFFKPTPTG</sequence>
<proteinExistence type="predicted"/>
<name>A0A914X1W4_9BILA</name>
<dbReference type="Pfam" id="PF00078">
    <property type="entry name" value="RVT_1"/>
    <property type="match status" value="1"/>
</dbReference>
<evidence type="ECO:0000313" key="4">
    <source>
        <dbReference type="WBParaSite" id="PSAMB.scaffold6304size9775.g28262.t1"/>
    </source>
</evidence>
<feature type="domain" description="Reverse transcriptase" evidence="2">
    <location>
        <begin position="129"/>
        <end position="397"/>
    </location>
</feature>
<evidence type="ECO:0000259" key="2">
    <source>
        <dbReference type="PROSITE" id="PS50878"/>
    </source>
</evidence>
<accession>A0A914X1W4</accession>
<dbReference type="Proteomes" id="UP000887566">
    <property type="component" value="Unplaced"/>
</dbReference>
<keyword evidence="3" id="KW-1185">Reference proteome</keyword>
<protein>
    <submittedName>
        <fullName evidence="4">Reverse transcriptase domain-containing protein</fullName>
    </submittedName>
</protein>
<feature type="region of interest" description="Disordered" evidence="1">
    <location>
        <begin position="59"/>
        <end position="83"/>
    </location>
</feature>